<dbReference type="InterPro" id="IPR027417">
    <property type="entry name" value="P-loop_NTPase"/>
</dbReference>
<dbReference type="PANTHER" id="PTHR11669:SF0">
    <property type="entry name" value="PROTEIN STICHEL-LIKE 2"/>
    <property type="match status" value="1"/>
</dbReference>
<comment type="catalytic activity">
    <reaction evidence="11">
        <text>DNA(n) + a 2'-deoxyribonucleoside 5'-triphosphate = DNA(n+1) + diphosphate</text>
        <dbReference type="Rhea" id="RHEA:22508"/>
        <dbReference type="Rhea" id="RHEA-COMP:17339"/>
        <dbReference type="Rhea" id="RHEA-COMP:17340"/>
        <dbReference type="ChEBI" id="CHEBI:33019"/>
        <dbReference type="ChEBI" id="CHEBI:61560"/>
        <dbReference type="ChEBI" id="CHEBI:173112"/>
        <dbReference type="EC" id="2.7.7.7"/>
    </reaction>
</comment>
<dbReference type="GO" id="GO:0003887">
    <property type="term" value="F:DNA-directed DNA polymerase activity"/>
    <property type="evidence" value="ECO:0007669"/>
    <property type="project" value="UniProtKB-KW"/>
</dbReference>
<dbReference type="SUPFAM" id="SSF52540">
    <property type="entry name" value="P-loop containing nucleoside triphosphate hydrolases"/>
    <property type="match status" value="1"/>
</dbReference>
<evidence type="ECO:0000256" key="10">
    <source>
        <dbReference type="ARBA" id="ARBA00022932"/>
    </source>
</evidence>
<dbReference type="Pfam" id="PF12169">
    <property type="entry name" value="DNA_pol3_gamma3"/>
    <property type="match status" value="1"/>
</dbReference>
<dbReference type="InterPro" id="IPR003593">
    <property type="entry name" value="AAA+_ATPase"/>
</dbReference>
<keyword evidence="14" id="KW-1185">Reference proteome</keyword>
<keyword evidence="10" id="KW-0239">DNA-directed DNA polymerase</keyword>
<dbReference type="InterPro" id="IPR045085">
    <property type="entry name" value="HLD_clamp_pol_III_gamma_tau"/>
</dbReference>
<dbReference type="STRING" id="1122934.SAMN02745691_00322"/>
<dbReference type="GO" id="GO:0009360">
    <property type="term" value="C:DNA polymerase III complex"/>
    <property type="evidence" value="ECO:0007669"/>
    <property type="project" value="InterPro"/>
</dbReference>
<keyword evidence="7" id="KW-0547">Nucleotide-binding</keyword>
<accession>A0A1M6BCH7</accession>
<dbReference type="Gene3D" id="1.10.8.60">
    <property type="match status" value="1"/>
</dbReference>
<dbReference type="NCBIfam" id="TIGR02397">
    <property type="entry name" value="dnaX_nterm"/>
    <property type="match status" value="1"/>
</dbReference>
<organism evidence="13 14">
    <name type="scientific">Parasporobacterium paucivorans DSM 15970</name>
    <dbReference type="NCBI Taxonomy" id="1122934"/>
    <lineage>
        <taxon>Bacteria</taxon>
        <taxon>Bacillati</taxon>
        <taxon>Bacillota</taxon>
        <taxon>Clostridia</taxon>
        <taxon>Lachnospirales</taxon>
        <taxon>Lachnospiraceae</taxon>
        <taxon>Parasporobacterium</taxon>
    </lineage>
</organism>
<evidence type="ECO:0000256" key="6">
    <source>
        <dbReference type="ARBA" id="ARBA00022723"/>
    </source>
</evidence>
<comment type="similarity">
    <text evidence="1">Belongs to the DnaX/STICHEL family.</text>
</comment>
<dbReference type="SUPFAM" id="SSF48019">
    <property type="entry name" value="post-AAA+ oligomerization domain-like"/>
    <property type="match status" value="1"/>
</dbReference>
<keyword evidence="8" id="KW-0862">Zinc</keyword>
<dbReference type="NCBIfam" id="NF004046">
    <property type="entry name" value="PRK05563.1"/>
    <property type="match status" value="1"/>
</dbReference>
<dbReference type="FunFam" id="3.40.50.300:FF:000014">
    <property type="entry name" value="DNA polymerase III subunit gamma/tau"/>
    <property type="match status" value="1"/>
</dbReference>
<dbReference type="FunFam" id="1.10.8.60:FF:000013">
    <property type="entry name" value="DNA polymerase III subunit gamma/tau"/>
    <property type="match status" value="1"/>
</dbReference>
<dbReference type="GO" id="GO:0003677">
    <property type="term" value="F:DNA binding"/>
    <property type="evidence" value="ECO:0007669"/>
    <property type="project" value="InterPro"/>
</dbReference>
<dbReference type="EMBL" id="FQYT01000003">
    <property type="protein sequence ID" value="SHI46450.1"/>
    <property type="molecule type" value="Genomic_DNA"/>
</dbReference>
<evidence type="ECO:0000256" key="2">
    <source>
        <dbReference type="ARBA" id="ARBA00012417"/>
    </source>
</evidence>
<dbReference type="RefSeq" id="WP_073992611.1">
    <property type="nucleotide sequence ID" value="NZ_FQYT01000003.1"/>
</dbReference>
<dbReference type="Pfam" id="PF22608">
    <property type="entry name" value="DNAX_ATPase_lid"/>
    <property type="match status" value="1"/>
</dbReference>
<dbReference type="Proteomes" id="UP000184342">
    <property type="component" value="Unassembled WGS sequence"/>
</dbReference>
<feature type="domain" description="AAA+ ATPase" evidence="12">
    <location>
        <begin position="37"/>
        <end position="179"/>
    </location>
</feature>
<dbReference type="InterPro" id="IPR022754">
    <property type="entry name" value="DNA_pol_III_gamma-3"/>
</dbReference>
<dbReference type="InterPro" id="IPR008921">
    <property type="entry name" value="DNA_pol3_clamp-load_cplx_C"/>
</dbReference>
<dbReference type="Gene3D" id="1.20.272.10">
    <property type="match status" value="1"/>
</dbReference>
<keyword evidence="5" id="KW-0235">DNA replication</keyword>
<evidence type="ECO:0000256" key="5">
    <source>
        <dbReference type="ARBA" id="ARBA00022705"/>
    </source>
</evidence>
<dbReference type="EC" id="2.7.7.7" evidence="2"/>
<evidence type="ECO:0000256" key="11">
    <source>
        <dbReference type="ARBA" id="ARBA00049244"/>
    </source>
</evidence>
<keyword evidence="6" id="KW-0479">Metal-binding</keyword>
<evidence type="ECO:0000256" key="1">
    <source>
        <dbReference type="ARBA" id="ARBA00006360"/>
    </source>
</evidence>
<dbReference type="GO" id="GO:0046872">
    <property type="term" value="F:metal ion binding"/>
    <property type="evidence" value="ECO:0007669"/>
    <property type="project" value="UniProtKB-KW"/>
</dbReference>
<sequence>MSYIALYRKFRPNSFDEVKGQDHIVTTLKNQITNNRIGHAYLFCGTRGTGKTSVAKIFAKAVNCNRTSDGNPCGECETCRSIQNTTSMDVVEIDAASNNGVDNIRQIIDEVQYSPTSGRFKVYIIDEVHMLSIGAFNALLKTLEEPPAYVIFILATTEVHKIPITILSRCQRYDFRRLTAELITQALAELAVKEGIDFEEKALKHIARTADGSMRDAISLFDQCISFYLNEPLTYEHVLGILGAVDTEVFTYFTEKLINRDAISCINRLDRLVMKGVDISQFVLDYTWYLRNMMLLKTSDEVSEELLSISAEKLDALKTSAGSVSMEILLRYIRILSELSNNLKYTSQKRITVETALIKMAVPQMENDMGSILERLNILEGKLEKGIPMVQADQLETGPKLEKSSKPKPVLPQAGIEDVKYVVDNWGKLVRHLEGGLKVCLGKAKLSAKEENTLLMVFSDSYACKLVEKEAEYIKNIIRQEIGKQIHIETKQLETEERFEDHYAEIRSKINIPIIVEEEE</sequence>
<dbReference type="InterPro" id="IPR050238">
    <property type="entry name" value="DNA_Rep/Repair_Clamp_Loader"/>
</dbReference>
<evidence type="ECO:0000256" key="8">
    <source>
        <dbReference type="ARBA" id="ARBA00022833"/>
    </source>
</evidence>
<dbReference type="AlphaFoldDB" id="A0A1M6BCH7"/>
<dbReference type="OrthoDB" id="9810148at2"/>
<protein>
    <recommendedName>
        <fullName evidence="2">DNA-directed DNA polymerase</fullName>
        <ecNumber evidence="2">2.7.7.7</ecNumber>
    </recommendedName>
</protein>
<dbReference type="Pfam" id="PF13177">
    <property type="entry name" value="DNA_pol3_delta2"/>
    <property type="match status" value="1"/>
</dbReference>
<dbReference type="Gene3D" id="3.40.50.300">
    <property type="entry name" value="P-loop containing nucleotide triphosphate hydrolases"/>
    <property type="match status" value="1"/>
</dbReference>
<keyword evidence="3" id="KW-0808">Transferase</keyword>
<keyword evidence="4" id="KW-0548">Nucleotidyltransferase</keyword>
<dbReference type="CDD" id="cd00009">
    <property type="entry name" value="AAA"/>
    <property type="match status" value="1"/>
</dbReference>
<proteinExistence type="inferred from homology"/>
<evidence type="ECO:0000256" key="7">
    <source>
        <dbReference type="ARBA" id="ARBA00022741"/>
    </source>
</evidence>
<keyword evidence="9" id="KW-0067">ATP-binding</keyword>
<evidence type="ECO:0000259" key="12">
    <source>
        <dbReference type="SMART" id="SM00382"/>
    </source>
</evidence>
<dbReference type="PANTHER" id="PTHR11669">
    <property type="entry name" value="REPLICATION FACTOR C / DNA POLYMERASE III GAMMA-TAU SUBUNIT"/>
    <property type="match status" value="1"/>
</dbReference>
<dbReference type="GO" id="GO:0006261">
    <property type="term" value="P:DNA-templated DNA replication"/>
    <property type="evidence" value="ECO:0007669"/>
    <property type="project" value="TreeGrafter"/>
</dbReference>
<evidence type="ECO:0000256" key="4">
    <source>
        <dbReference type="ARBA" id="ARBA00022695"/>
    </source>
</evidence>
<evidence type="ECO:0000313" key="13">
    <source>
        <dbReference type="EMBL" id="SHI46450.1"/>
    </source>
</evidence>
<reference evidence="13 14" key="1">
    <citation type="submission" date="2016-11" db="EMBL/GenBank/DDBJ databases">
        <authorList>
            <person name="Jaros S."/>
            <person name="Januszkiewicz K."/>
            <person name="Wedrychowicz H."/>
        </authorList>
    </citation>
    <scope>NUCLEOTIDE SEQUENCE [LARGE SCALE GENOMIC DNA]</scope>
    <source>
        <strain evidence="13 14">DSM 15970</strain>
    </source>
</reference>
<evidence type="ECO:0000256" key="3">
    <source>
        <dbReference type="ARBA" id="ARBA00022679"/>
    </source>
</evidence>
<evidence type="ECO:0000256" key="9">
    <source>
        <dbReference type="ARBA" id="ARBA00022840"/>
    </source>
</evidence>
<gene>
    <name evidence="13" type="ORF">SAMN02745691_00322</name>
</gene>
<dbReference type="SMART" id="SM00382">
    <property type="entry name" value="AAA"/>
    <property type="match status" value="1"/>
</dbReference>
<name>A0A1M6BCH7_9FIRM</name>
<evidence type="ECO:0000313" key="14">
    <source>
        <dbReference type="Proteomes" id="UP000184342"/>
    </source>
</evidence>
<dbReference type="CDD" id="cd18137">
    <property type="entry name" value="HLD_clamp_pol_III_gamma_tau"/>
    <property type="match status" value="1"/>
</dbReference>
<dbReference type="GO" id="GO:0005524">
    <property type="term" value="F:ATP binding"/>
    <property type="evidence" value="ECO:0007669"/>
    <property type="project" value="UniProtKB-KW"/>
</dbReference>
<dbReference type="InterPro" id="IPR012763">
    <property type="entry name" value="DNA_pol_III_sug/sutau_N"/>
</dbReference>